<comment type="caution">
    <text evidence="1">The sequence shown here is derived from an EMBL/GenBank/DDBJ whole genome shotgun (WGS) entry which is preliminary data.</text>
</comment>
<protein>
    <submittedName>
        <fullName evidence="1">Uncharacterized protein</fullName>
    </submittedName>
</protein>
<dbReference type="Proteomes" id="UP000299102">
    <property type="component" value="Unassembled WGS sequence"/>
</dbReference>
<organism evidence="1 2">
    <name type="scientific">Eumeta variegata</name>
    <name type="common">Bagworm moth</name>
    <name type="synonym">Eumeta japonica</name>
    <dbReference type="NCBI Taxonomy" id="151549"/>
    <lineage>
        <taxon>Eukaryota</taxon>
        <taxon>Metazoa</taxon>
        <taxon>Ecdysozoa</taxon>
        <taxon>Arthropoda</taxon>
        <taxon>Hexapoda</taxon>
        <taxon>Insecta</taxon>
        <taxon>Pterygota</taxon>
        <taxon>Neoptera</taxon>
        <taxon>Endopterygota</taxon>
        <taxon>Lepidoptera</taxon>
        <taxon>Glossata</taxon>
        <taxon>Ditrysia</taxon>
        <taxon>Tineoidea</taxon>
        <taxon>Psychidae</taxon>
        <taxon>Oiketicinae</taxon>
        <taxon>Eumeta</taxon>
    </lineage>
</organism>
<reference evidence="1 2" key="1">
    <citation type="journal article" date="2019" name="Commun. Biol.">
        <title>The bagworm genome reveals a unique fibroin gene that provides high tensile strength.</title>
        <authorList>
            <person name="Kono N."/>
            <person name="Nakamura H."/>
            <person name="Ohtoshi R."/>
            <person name="Tomita M."/>
            <person name="Numata K."/>
            <person name="Arakawa K."/>
        </authorList>
    </citation>
    <scope>NUCLEOTIDE SEQUENCE [LARGE SCALE GENOMIC DNA]</scope>
</reference>
<gene>
    <name evidence="1" type="ORF">EVAR_15126_1</name>
</gene>
<keyword evidence="2" id="KW-1185">Reference proteome</keyword>
<dbReference type="EMBL" id="BGZK01000176">
    <property type="protein sequence ID" value="GBP26112.1"/>
    <property type="molecule type" value="Genomic_DNA"/>
</dbReference>
<evidence type="ECO:0000313" key="1">
    <source>
        <dbReference type="EMBL" id="GBP26112.1"/>
    </source>
</evidence>
<accession>A0A4C1UJG1</accession>
<sequence>MLRQLEKIRISEIRNPFVRPTGDSEKGALFAEPPRNQKTVLYLVGNTFLYKTFTGPLLTTDAILFFFSPFAAEKIPFYLHLKRCTAMPSQAVTGAVFHGTQILWYLVSNTCDATSQR</sequence>
<dbReference type="AlphaFoldDB" id="A0A4C1UJG1"/>
<proteinExistence type="predicted"/>
<name>A0A4C1UJG1_EUMVA</name>
<evidence type="ECO:0000313" key="2">
    <source>
        <dbReference type="Proteomes" id="UP000299102"/>
    </source>
</evidence>